<keyword evidence="1" id="KW-0472">Membrane</keyword>
<reference evidence="3" key="1">
    <citation type="submission" date="2019-10" db="EMBL/GenBank/DDBJ databases">
        <authorList>
            <consortium name="DOE Joint Genome Institute"/>
            <person name="Kuo A."/>
            <person name="Miyauchi S."/>
            <person name="Kiss E."/>
            <person name="Drula E."/>
            <person name="Kohler A."/>
            <person name="Sanchez-Garcia M."/>
            <person name="Andreopoulos B."/>
            <person name="Barry K.W."/>
            <person name="Bonito G."/>
            <person name="Buee M."/>
            <person name="Carver A."/>
            <person name="Chen C."/>
            <person name="Cichocki N."/>
            <person name="Clum A."/>
            <person name="Culley D."/>
            <person name="Crous P.W."/>
            <person name="Fauchery L."/>
            <person name="Girlanda M."/>
            <person name="Hayes R."/>
            <person name="Keri Z."/>
            <person name="LaButti K."/>
            <person name="Lipzen A."/>
            <person name="Lombard V."/>
            <person name="Magnuson J."/>
            <person name="Maillard F."/>
            <person name="Morin E."/>
            <person name="Murat C."/>
            <person name="Nolan M."/>
            <person name="Ohm R."/>
            <person name="Pangilinan J."/>
            <person name="Pereira M."/>
            <person name="Perotto S."/>
            <person name="Peter M."/>
            <person name="Riley R."/>
            <person name="Sitrit Y."/>
            <person name="Stielow B."/>
            <person name="Szollosi G."/>
            <person name="Zifcakova L."/>
            <person name="Stursova M."/>
            <person name="Spatafora J.W."/>
            <person name="Tedersoo L."/>
            <person name="Vaario L.-M."/>
            <person name="Yamada A."/>
            <person name="Yan M."/>
            <person name="Wang P."/>
            <person name="Xu J."/>
            <person name="Bruns T."/>
            <person name="Baldrian P."/>
            <person name="Vilgalys R."/>
            <person name="Henrissat B."/>
            <person name="Grigoriev I.V."/>
            <person name="Hibbett D."/>
            <person name="Nagy L.G."/>
            <person name="Martin F.M."/>
        </authorList>
    </citation>
    <scope>NUCLEOTIDE SEQUENCE</scope>
    <source>
        <strain evidence="3">Prilba</strain>
    </source>
</reference>
<dbReference type="Pfam" id="PF20153">
    <property type="entry name" value="DUF6535"/>
    <property type="match status" value="1"/>
</dbReference>
<dbReference type="Proteomes" id="UP000759537">
    <property type="component" value="Unassembled WGS sequence"/>
</dbReference>
<organism evidence="3 4">
    <name type="scientific">Russula ochroleuca</name>
    <dbReference type="NCBI Taxonomy" id="152965"/>
    <lineage>
        <taxon>Eukaryota</taxon>
        <taxon>Fungi</taxon>
        <taxon>Dikarya</taxon>
        <taxon>Basidiomycota</taxon>
        <taxon>Agaricomycotina</taxon>
        <taxon>Agaricomycetes</taxon>
        <taxon>Russulales</taxon>
        <taxon>Russulaceae</taxon>
        <taxon>Russula</taxon>
    </lineage>
</organism>
<accession>A0A9P5MK72</accession>
<feature type="transmembrane region" description="Helical" evidence="1">
    <location>
        <begin position="105"/>
        <end position="124"/>
    </location>
</feature>
<evidence type="ECO:0000313" key="3">
    <source>
        <dbReference type="EMBL" id="KAF8462504.1"/>
    </source>
</evidence>
<comment type="caution">
    <text evidence="3">The sequence shown here is derived from an EMBL/GenBank/DDBJ whole genome shotgun (WGS) entry which is preliminary data.</text>
</comment>
<keyword evidence="4" id="KW-1185">Reference proteome</keyword>
<evidence type="ECO:0000259" key="2">
    <source>
        <dbReference type="Pfam" id="PF20153"/>
    </source>
</evidence>
<keyword evidence="1" id="KW-1133">Transmembrane helix</keyword>
<proteinExistence type="predicted"/>
<feature type="transmembrane region" description="Helical" evidence="1">
    <location>
        <begin position="185"/>
        <end position="207"/>
    </location>
</feature>
<dbReference type="OrthoDB" id="3219854at2759"/>
<feature type="transmembrane region" description="Helical" evidence="1">
    <location>
        <begin position="37"/>
        <end position="59"/>
    </location>
</feature>
<feature type="non-terminal residue" evidence="3">
    <location>
        <position position="208"/>
    </location>
</feature>
<keyword evidence="1" id="KW-0812">Transmembrane</keyword>
<evidence type="ECO:0000256" key="1">
    <source>
        <dbReference type="SAM" id="Phobius"/>
    </source>
</evidence>
<evidence type="ECO:0000313" key="4">
    <source>
        <dbReference type="Proteomes" id="UP000759537"/>
    </source>
</evidence>
<protein>
    <recommendedName>
        <fullName evidence="2">DUF6535 domain-containing protein</fullName>
    </recommendedName>
</protein>
<reference evidence="3" key="2">
    <citation type="journal article" date="2020" name="Nat. Commun.">
        <title>Large-scale genome sequencing of mycorrhizal fungi provides insights into the early evolution of symbiotic traits.</title>
        <authorList>
            <person name="Miyauchi S."/>
            <person name="Kiss E."/>
            <person name="Kuo A."/>
            <person name="Drula E."/>
            <person name="Kohler A."/>
            <person name="Sanchez-Garcia M."/>
            <person name="Morin E."/>
            <person name="Andreopoulos B."/>
            <person name="Barry K.W."/>
            <person name="Bonito G."/>
            <person name="Buee M."/>
            <person name="Carver A."/>
            <person name="Chen C."/>
            <person name="Cichocki N."/>
            <person name="Clum A."/>
            <person name="Culley D."/>
            <person name="Crous P.W."/>
            <person name="Fauchery L."/>
            <person name="Girlanda M."/>
            <person name="Hayes R.D."/>
            <person name="Keri Z."/>
            <person name="LaButti K."/>
            <person name="Lipzen A."/>
            <person name="Lombard V."/>
            <person name="Magnuson J."/>
            <person name="Maillard F."/>
            <person name="Murat C."/>
            <person name="Nolan M."/>
            <person name="Ohm R.A."/>
            <person name="Pangilinan J."/>
            <person name="Pereira M.F."/>
            <person name="Perotto S."/>
            <person name="Peter M."/>
            <person name="Pfister S."/>
            <person name="Riley R."/>
            <person name="Sitrit Y."/>
            <person name="Stielow J.B."/>
            <person name="Szollosi G."/>
            <person name="Zifcakova L."/>
            <person name="Stursova M."/>
            <person name="Spatafora J.W."/>
            <person name="Tedersoo L."/>
            <person name="Vaario L.M."/>
            <person name="Yamada A."/>
            <person name="Yan M."/>
            <person name="Wang P."/>
            <person name="Xu J."/>
            <person name="Bruns T."/>
            <person name="Baldrian P."/>
            <person name="Vilgalys R."/>
            <person name="Dunand C."/>
            <person name="Henrissat B."/>
            <person name="Grigoriev I.V."/>
            <person name="Hibbett D."/>
            <person name="Nagy L.G."/>
            <person name="Martin F.M."/>
        </authorList>
    </citation>
    <scope>NUCLEOTIDE SEQUENCE</scope>
    <source>
        <strain evidence="3">Prilba</strain>
    </source>
</reference>
<dbReference type="InterPro" id="IPR045338">
    <property type="entry name" value="DUF6535"/>
</dbReference>
<name>A0A9P5MK72_9AGAM</name>
<feature type="domain" description="DUF6535" evidence="2">
    <location>
        <begin position="13"/>
        <end position="187"/>
    </location>
</feature>
<feature type="transmembrane region" description="Helical" evidence="1">
    <location>
        <begin position="158"/>
        <end position="179"/>
    </location>
</feature>
<dbReference type="EMBL" id="WHVB01000089">
    <property type="protein sequence ID" value="KAF8462504.1"/>
    <property type="molecule type" value="Genomic_DNA"/>
</dbReference>
<dbReference type="AlphaFoldDB" id="A0A9P5MK72"/>
<sequence>MIGDFDDSANALWTLYGKEAKSHDESRIQTLKDDMDGVLIFVRLYSAGLFSATLTSFLIDTKQNLQASPADQTLSSLAPQVVIPSDPPSPYPSFKPFSSAIRVNAFWFIALVFSLSAALLAILVQQWVRGYMHVFQRYSHPLKSARLRQYLHDGSHGWYMPVMADAVPGLVHISLFLFFVGLGDFVLDINTAVGINTLIPITICGLIY</sequence>
<gene>
    <name evidence="3" type="ORF">DFH94DRAFT_831866</name>
</gene>